<dbReference type="PANTHER" id="PTHR30055">
    <property type="entry name" value="HTH-TYPE TRANSCRIPTIONAL REGULATOR RUTR"/>
    <property type="match status" value="1"/>
</dbReference>
<accession>A0A1G9MXY1</accession>
<dbReference type="STRING" id="571298.SAMN04488026_111512"/>
<dbReference type="Proteomes" id="UP000199382">
    <property type="component" value="Unassembled WGS sequence"/>
</dbReference>
<keyword evidence="5" id="KW-1185">Reference proteome</keyword>
<keyword evidence="1 2" id="KW-0238">DNA-binding</keyword>
<dbReference type="EMBL" id="FNEK01000115">
    <property type="protein sequence ID" value="SDL79166.1"/>
    <property type="molecule type" value="Genomic_DNA"/>
</dbReference>
<evidence type="ECO:0000313" key="4">
    <source>
        <dbReference type="EMBL" id="SDL79166.1"/>
    </source>
</evidence>
<protein>
    <submittedName>
        <fullName evidence="4">Transcriptional regulator, TetR family</fullName>
    </submittedName>
</protein>
<organism evidence="4 5">
    <name type="scientific">Aliiruegeria lutimaris</name>
    <dbReference type="NCBI Taxonomy" id="571298"/>
    <lineage>
        <taxon>Bacteria</taxon>
        <taxon>Pseudomonadati</taxon>
        <taxon>Pseudomonadota</taxon>
        <taxon>Alphaproteobacteria</taxon>
        <taxon>Rhodobacterales</taxon>
        <taxon>Roseobacteraceae</taxon>
        <taxon>Aliiruegeria</taxon>
    </lineage>
</organism>
<evidence type="ECO:0000256" key="2">
    <source>
        <dbReference type="PROSITE-ProRule" id="PRU00335"/>
    </source>
</evidence>
<dbReference type="AlphaFoldDB" id="A0A1G9MXY1"/>
<dbReference type="InterPro" id="IPR050109">
    <property type="entry name" value="HTH-type_TetR-like_transc_reg"/>
</dbReference>
<dbReference type="Gene3D" id="1.10.357.10">
    <property type="entry name" value="Tetracycline Repressor, domain 2"/>
    <property type="match status" value="1"/>
</dbReference>
<feature type="DNA-binding region" description="H-T-H motif" evidence="2">
    <location>
        <begin position="38"/>
        <end position="57"/>
    </location>
</feature>
<name>A0A1G9MXY1_9RHOB</name>
<dbReference type="InterPro" id="IPR009057">
    <property type="entry name" value="Homeodomain-like_sf"/>
</dbReference>
<dbReference type="Pfam" id="PF00440">
    <property type="entry name" value="TetR_N"/>
    <property type="match status" value="1"/>
</dbReference>
<feature type="domain" description="HTH tetR-type" evidence="3">
    <location>
        <begin position="15"/>
        <end position="75"/>
    </location>
</feature>
<dbReference type="GO" id="GO:0000976">
    <property type="term" value="F:transcription cis-regulatory region binding"/>
    <property type="evidence" value="ECO:0007669"/>
    <property type="project" value="TreeGrafter"/>
</dbReference>
<sequence length="191" mass="21245">MTRKYQQTKRAVAQEETRQRIVEAAIKLHQSKGPAATSMRDVAQEAGVGTVTVYRHFADDMELLGACSGTYFERHPLPDLAEWATVEGGEERFRHGLAAAYAFHRETEPMISSVIDDLRGSPIMAPYDGYWQAAGEILLAAFPEPERQDPLLKATIALALNFETWRLLACDAGLSDEAAVDLITRLLHDCR</sequence>
<dbReference type="GO" id="GO:0003700">
    <property type="term" value="F:DNA-binding transcription factor activity"/>
    <property type="evidence" value="ECO:0007669"/>
    <property type="project" value="TreeGrafter"/>
</dbReference>
<proteinExistence type="predicted"/>
<dbReference type="PROSITE" id="PS50977">
    <property type="entry name" value="HTH_TETR_2"/>
    <property type="match status" value="1"/>
</dbReference>
<dbReference type="SUPFAM" id="SSF46689">
    <property type="entry name" value="Homeodomain-like"/>
    <property type="match status" value="1"/>
</dbReference>
<dbReference type="PRINTS" id="PR00455">
    <property type="entry name" value="HTHTETR"/>
</dbReference>
<evidence type="ECO:0000313" key="5">
    <source>
        <dbReference type="Proteomes" id="UP000199382"/>
    </source>
</evidence>
<evidence type="ECO:0000259" key="3">
    <source>
        <dbReference type="PROSITE" id="PS50977"/>
    </source>
</evidence>
<gene>
    <name evidence="4" type="ORF">SAMN04488026_111512</name>
</gene>
<reference evidence="4 5" key="1">
    <citation type="submission" date="2016-10" db="EMBL/GenBank/DDBJ databases">
        <authorList>
            <person name="de Groot N.N."/>
        </authorList>
    </citation>
    <scope>NUCLEOTIDE SEQUENCE [LARGE SCALE GENOMIC DNA]</scope>
    <source>
        <strain evidence="4 5">DSM 25294</strain>
    </source>
</reference>
<dbReference type="PANTHER" id="PTHR30055:SF226">
    <property type="entry name" value="HTH-TYPE TRANSCRIPTIONAL REGULATOR PKSA"/>
    <property type="match status" value="1"/>
</dbReference>
<evidence type="ECO:0000256" key="1">
    <source>
        <dbReference type="ARBA" id="ARBA00023125"/>
    </source>
</evidence>
<dbReference type="InterPro" id="IPR001647">
    <property type="entry name" value="HTH_TetR"/>
</dbReference>